<organism evidence="2 3">
    <name type="scientific">Caenorhabditis bovis</name>
    <dbReference type="NCBI Taxonomy" id="2654633"/>
    <lineage>
        <taxon>Eukaryota</taxon>
        <taxon>Metazoa</taxon>
        <taxon>Ecdysozoa</taxon>
        <taxon>Nematoda</taxon>
        <taxon>Chromadorea</taxon>
        <taxon>Rhabditida</taxon>
        <taxon>Rhabditina</taxon>
        <taxon>Rhabditomorpha</taxon>
        <taxon>Rhabditoidea</taxon>
        <taxon>Rhabditidae</taxon>
        <taxon>Peloderinae</taxon>
        <taxon>Caenorhabditis</taxon>
    </lineage>
</organism>
<dbReference type="EMBL" id="CADEPM010000002">
    <property type="protein sequence ID" value="CAB3401117.1"/>
    <property type="molecule type" value="Genomic_DNA"/>
</dbReference>
<evidence type="ECO:0000313" key="3">
    <source>
        <dbReference type="Proteomes" id="UP000494206"/>
    </source>
</evidence>
<feature type="chain" id="PRO_5035856539" evidence="1">
    <location>
        <begin position="20"/>
        <end position="110"/>
    </location>
</feature>
<keyword evidence="1" id="KW-0732">Signal</keyword>
<keyword evidence="3" id="KW-1185">Reference proteome</keyword>
<sequence length="110" mass="12704">MLYFVNFIIILMRLQLADMQITKCVACIDPVFNFIDVKQRRDSPLIVFPKRKGLLPCEQTANPEMVECHHACFKASYQLTIDYPNGTYYRKLVIIMTAVHMSTGIVMNTI</sequence>
<comment type="caution">
    <text evidence="2">The sequence shown here is derived from an EMBL/GenBank/DDBJ whole genome shotgun (WGS) entry which is preliminary data.</text>
</comment>
<dbReference type="AlphaFoldDB" id="A0A8S1EMA6"/>
<name>A0A8S1EMA6_9PELO</name>
<feature type="signal peptide" evidence="1">
    <location>
        <begin position="1"/>
        <end position="19"/>
    </location>
</feature>
<gene>
    <name evidence="2" type="ORF">CBOVIS_LOCUS3913</name>
</gene>
<evidence type="ECO:0000256" key="1">
    <source>
        <dbReference type="SAM" id="SignalP"/>
    </source>
</evidence>
<accession>A0A8S1EMA6</accession>
<reference evidence="2 3" key="1">
    <citation type="submission" date="2020-04" db="EMBL/GenBank/DDBJ databases">
        <authorList>
            <person name="Laetsch R D."/>
            <person name="Stevens L."/>
            <person name="Kumar S."/>
            <person name="Blaxter L. M."/>
        </authorList>
    </citation>
    <scope>NUCLEOTIDE SEQUENCE [LARGE SCALE GENOMIC DNA]</scope>
</reference>
<evidence type="ECO:0000313" key="2">
    <source>
        <dbReference type="EMBL" id="CAB3401117.1"/>
    </source>
</evidence>
<protein>
    <submittedName>
        <fullName evidence="2">Uncharacterized protein</fullName>
    </submittedName>
</protein>
<dbReference type="Proteomes" id="UP000494206">
    <property type="component" value="Unassembled WGS sequence"/>
</dbReference>
<proteinExistence type="predicted"/>